<dbReference type="EMBL" id="AP024957">
    <property type="protein sequence ID" value="BCZ83784.1"/>
    <property type="molecule type" value="Genomic_DNA"/>
</dbReference>
<evidence type="ECO:0000313" key="2">
    <source>
        <dbReference type="EMBL" id="BCZ83784.1"/>
    </source>
</evidence>
<gene>
    <name evidence="2" type="ORF">PTKU64_74590</name>
</gene>
<dbReference type="Proteomes" id="UP001319874">
    <property type="component" value="Chromosome 3"/>
</dbReference>
<dbReference type="PANTHER" id="PTHR43591:SF24">
    <property type="entry name" value="2-METHOXY-6-POLYPRENYL-1,4-BENZOQUINOL METHYLASE, MITOCHONDRIAL"/>
    <property type="match status" value="1"/>
</dbReference>
<keyword evidence="3" id="KW-1185">Reference proteome</keyword>
<dbReference type="InterPro" id="IPR029063">
    <property type="entry name" value="SAM-dependent_MTases_sf"/>
</dbReference>
<reference evidence="2 3" key="1">
    <citation type="journal article" date="2022" name="Front. Microbiol.">
        <title>Identification and characterization of a novel class of self-sufficient cytochrome P450 hydroxylase involved in cyclohexanecarboxylate degradation in Paraburkholderia terrae strain KU-64.</title>
        <authorList>
            <person name="Yamamoto T."/>
            <person name="Hasegawa Y."/>
            <person name="Iwaki H."/>
        </authorList>
    </citation>
    <scope>NUCLEOTIDE SEQUENCE [LARGE SCALE GENOMIC DNA]</scope>
    <source>
        <strain evidence="2 3">KU-64</strain>
    </source>
</reference>
<evidence type="ECO:0000259" key="1">
    <source>
        <dbReference type="Pfam" id="PF08241"/>
    </source>
</evidence>
<dbReference type="Gene3D" id="3.40.50.150">
    <property type="entry name" value="Vaccinia Virus protein VP39"/>
    <property type="match status" value="1"/>
</dbReference>
<evidence type="ECO:0000313" key="3">
    <source>
        <dbReference type="Proteomes" id="UP001319874"/>
    </source>
</evidence>
<protein>
    <recommendedName>
        <fullName evidence="1">Methyltransferase type 11 domain-containing protein</fullName>
    </recommendedName>
</protein>
<dbReference type="InterPro" id="IPR013216">
    <property type="entry name" value="Methyltransf_11"/>
</dbReference>
<dbReference type="RefSeq" id="WP_229515727.1">
    <property type="nucleotide sequence ID" value="NZ_AP024957.1"/>
</dbReference>
<name>A0ABN6JSZ5_9BURK</name>
<dbReference type="SUPFAM" id="SSF53335">
    <property type="entry name" value="S-adenosyl-L-methionine-dependent methyltransferases"/>
    <property type="match status" value="1"/>
</dbReference>
<dbReference type="PANTHER" id="PTHR43591">
    <property type="entry name" value="METHYLTRANSFERASE"/>
    <property type="match status" value="1"/>
</dbReference>
<feature type="domain" description="Methyltransferase type 11" evidence="1">
    <location>
        <begin position="57"/>
        <end position="150"/>
    </location>
</feature>
<dbReference type="CDD" id="cd02440">
    <property type="entry name" value="AdoMet_MTases"/>
    <property type="match status" value="1"/>
</dbReference>
<organism evidence="2 3">
    <name type="scientific">Paraburkholderia terrae</name>
    <dbReference type="NCBI Taxonomy" id="311230"/>
    <lineage>
        <taxon>Bacteria</taxon>
        <taxon>Pseudomonadati</taxon>
        <taxon>Pseudomonadota</taxon>
        <taxon>Betaproteobacteria</taxon>
        <taxon>Burkholderiales</taxon>
        <taxon>Burkholderiaceae</taxon>
        <taxon>Paraburkholderia</taxon>
    </lineage>
</organism>
<accession>A0ABN6JSZ5</accession>
<sequence length="277" mass="30067">MSAVDSAFAPVADFTAVKLRQQVAWSTGNYAVVGTTLQIVGENLCEALDVRAGNRVLDVAAGNGNATLAAARRYCDVTSTDYVASLLDSGRARAQAEGLPVQFQQADAEALPYADASFDIVMSTFGVMFTPDQEKAAAELVRVCKPGGRIGLANWTPESFIGQLFKTIGKYIPPPAGVKSPALWGTKTRLEELFGANARNVIATSRDFTFRYRSPEHFVDVFRTFYGPMNKAFAALEGEPHAAFLRDLMALIESRNRSNDATLVLPSEYLEVVVERV</sequence>
<proteinExistence type="predicted"/>
<dbReference type="Pfam" id="PF08241">
    <property type="entry name" value="Methyltransf_11"/>
    <property type="match status" value="1"/>
</dbReference>